<evidence type="ECO:0000256" key="1">
    <source>
        <dbReference type="SAM" id="Phobius"/>
    </source>
</evidence>
<proteinExistence type="predicted"/>
<dbReference type="OrthoDB" id="9998988at2"/>
<keyword evidence="1" id="KW-1133">Transmembrane helix</keyword>
<keyword evidence="3" id="KW-1185">Reference proteome</keyword>
<feature type="transmembrane region" description="Helical" evidence="1">
    <location>
        <begin position="49"/>
        <end position="66"/>
    </location>
</feature>
<sequence length="189" mass="21504">MADFDEDLQKHRRNLILISVALIVFDFADVKIAKVGILGTDLVVGNPSVLIAVAWISWLYFLLRYFQYWSTNNARKISLTYHNHLRLWFNLQAQKIDPNALQTRAVDLDSSARRFKIVERFANTRAGMDTKVLKEFSLPETLSAKAKAAFHVAVVSPHFVDQIFPFVVAILAPLATTYTQWQSIKAVIP</sequence>
<keyword evidence="1" id="KW-0472">Membrane</keyword>
<dbReference type="Proteomes" id="UP000315891">
    <property type="component" value="Chromosome"/>
</dbReference>
<dbReference type="EMBL" id="CP041742">
    <property type="protein sequence ID" value="QDQ72653.1"/>
    <property type="molecule type" value="Genomic_DNA"/>
</dbReference>
<feature type="transmembrane region" description="Helical" evidence="1">
    <location>
        <begin position="15"/>
        <end position="37"/>
    </location>
</feature>
<name>A0A516V2A2_9GAMM</name>
<reference evidence="2 3" key="1">
    <citation type="submission" date="2019-07" db="EMBL/GenBank/DDBJ databases">
        <title>Lysobacter weifangensis sp. nov., isolated from bensulfuron-methyl contaminated farmland soil.</title>
        <authorList>
            <person name="Zhao H."/>
        </authorList>
    </citation>
    <scope>NUCLEOTIDE SEQUENCE [LARGE SCALE GENOMIC DNA]</scope>
    <source>
        <strain evidence="2 3">CC-Bw-6</strain>
    </source>
</reference>
<dbReference type="AlphaFoldDB" id="A0A516V2A2"/>
<keyword evidence="1" id="KW-0812">Transmembrane</keyword>
<accession>A0A516V2A2</accession>
<protein>
    <submittedName>
        <fullName evidence="2">Uncharacterized protein</fullName>
    </submittedName>
</protein>
<dbReference type="RefSeq" id="WP_143878168.1">
    <property type="nucleotide sequence ID" value="NZ_BAABLZ010000002.1"/>
</dbReference>
<organism evidence="2 3">
    <name type="scientific">Pseudoluteimonas lycopersici</name>
    <dbReference type="NCBI Taxonomy" id="1324796"/>
    <lineage>
        <taxon>Bacteria</taxon>
        <taxon>Pseudomonadati</taxon>
        <taxon>Pseudomonadota</taxon>
        <taxon>Gammaproteobacteria</taxon>
        <taxon>Lysobacterales</taxon>
        <taxon>Lysobacteraceae</taxon>
        <taxon>Pseudoluteimonas</taxon>
    </lineage>
</organism>
<evidence type="ECO:0000313" key="3">
    <source>
        <dbReference type="Proteomes" id="UP000315891"/>
    </source>
</evidence>
<evidence type="ECO:0000313" key="2">
    <source>
        <dbReference type="EMBL" id="QDQ72653.1"/>
    </source>
</evidence>
<gene>
    <name evidence="2" type="ORF">FNZ56_01555</name>
</gene>